<proteinExistence type="inferred from homology"/>
<keyword evidence="2" id="KW-0732">Signal</keyword>
<evidence type="ECO:0000256" key="2">
    <source>
        <dbReference type="ARBA" id="ARBA00022729"/>
    </source>
</evidence>
<organism evidence="3 4">
    <name type="scientific">Necator americanus</name>
    <name type="common">Human hookworm</name>
    <dbReference type="NCBI Taxonomy" id="51031"/>
    <lineage>
        <taxon>Eukaryota</taxon>
        <taxon>Metazoa</taxon>
        <taxon>Ecdysozoa</taxon>
        <taxon>Nematoda</taxon>
        <taxon>Chromadorea</taxon>
        <taxon>Rhabditida</taxon>
        <taxon>Rhabditina</taxon>
        <taxon>Rhabditomorpha</taxon>
        <taxon>Strongyloidea</taxon>
        <taxon>Ancylostomatidae</taxon>
        <taxon>Bunostominae</taxon>
        <taxon>Necator</taxon>
    </lineage>
</organism>
<reference evidence="4" key="1">
    <citation type="journal article" date="2014" name="Nat. Genet.">
        <title>Genome of the human hookworm Necator americanus.</title>
        <authorList>
            <person name="Tang Y.T."/>
            <person name="Gao X."/>
            <person name="Rosa B.A."/>
            <person name="Abubucker S."/>
            <person name="Hallsworth-Pepin K."/>
            <person name="Martin J."/>
            <person name="Tyagi R."/>
            <person name="Heizer E."/>
            <person name="Zhang X."/>
            <person name="Bhonagiri-Palsikar V."/>
            <person name="Minx P."/>
            <person name="Warren W.C."/>
            <person name="Wang Q."/>
            <person name="Zhan B."/>
            <person name="Hotez P.J."/>
            <person name="Sternberg P.W."/>
            <person name="Dougall A."/>
            <person name="Gaze S.T."/>
            <person name="Mulvenna J."/>
            <person name="Sotillo J."/>
            <person name="Ranganathan S."/>
            <person name="Rabelo E.M."/>
            <person name="Wilson R.K."/>
            <person name="Felgner P.L."/>
            <person name="Bethony J."/>
            <person name="Hawdon J.M."/>
            <person name="Gasser R.B."/>
            <person name="Loukas A."/>
            <person name="Mitreva M."/>
        </authorList>
    </citation>
    <scope>NUCLEOTIDE SEQUENCE [LARGE SCALE GENOMIC DNA]</scope>
</reference>
<protein>
    <recommendedName>
        <fullName evidence="5">Insulin-like domain-containing protein</fullName>
    </recommendedName>
</protein>
<evidence type="ECO:0008006" key="5">
    <source>
        <dbReference type="Google" id="ProtNLM"/>
    </source>
</evidence>
<evidence type="ECO:0000313" key="3">
    <source>
        <dbReference type="EMBL" id="ETN76501.1"/>
    </source>
</evidence>
<dbReference type="InterPro" id="IPR022353">
    <property type="entry name" value="Insulin_CS"/>
</dbReference>
<dbReference type="Proteomes" id="UP000053676">
    <property type="component" value="Unassembled WGS sequence"/>
</dbReference>
<dbReference type="AlphaFoldDB" id="W2T5M6"/>
<gene>
    <name evidence="3" type="ORF">NECAME_03433</name>
</gene>
<evidence type="ECO:0000313" key="4">
    <source>
        <dbReference type="Proteomes" id="UP000053676"/>
    </source>
</evidence>
<evidence type="ECO:0000256" key="1">
    <source>
        <dbReference type="ARBA" id="ARBA00009034"/>
    </source>
</evidence>
<accession>W2T5M6</accession>
<comment type="similarity">
    <text evidence="1">Belongs to the insulin family.</text>
</comment>
<sequence length="132" mass="14798">MLAFSVDRLLLGSDLQPISCRVSPSNVSTRWQQFHNGLVYGVHNAKKAGCSTKTAISVYRRKVFTSYGEELHESQRHYRPGREQDEELGDFFAARTKRALIAPSIRQLQTICCDVGCSVNDLLSYCGPLSGW</sequence>
<dbReference type="SUPFAM" id="SSF56994">
    <property type="entry name" value="Insulin-like"/>
    <property type="match status" value="1"/>
</dbReference>
<dbReference type="OrthoDB" id="5834437at2759"/>
<keyword evidence="4" id="KW-1185">Reference proteome</keyword>
<name>W2T5M6_NECAM</name>
<dbReference type="InterPro" id="IPR036438">
    <property type="entry name" value="Insulin-like_sf"/>
</dbReference>
<dbReference type="KEGG" id="nai:NECAME_03433"/>
<dbReference type="PROSITE" id="PS00262">
    <property type="entry name" value="INSULIN"/>
    <property type="match status" value="1"/>
</dbReference>
<dbReference type="EMBL" id="KI660223">
    <property type="protein sequence ID" value="ETN76501.1"/>
    <property type="molecule type" value="Genomic_DNA"/>
</dbReference>